<feature type="active site" description="Proton acceptor" evidence="9">
    <location>
        <position position="60"/>
    </location>
</feature>
<keyword evidence="7 9" id="KW-0456">Lyase</keyword>
<dbReference type="FunFam" id="3.20.20.70:FF:000037">
    <property type="entry name" value="Tryptophan synthase alpha chain"/>
    <property type="match status" value="1"/>
</dbReference>
<accession>A0A0P9EPM5</accession>
<dbReference type="EMBL" id="FMUN01000008">
    <property type="protein sequence ID" value="SCY60786.1"/>
    <property type="molecule type" value="Genomic_DNA"/>
</dbReference>
<dbReference type="OrthoDB" id="9804578at2"/>
<evidence type="ECO:0000256" key="8">
    <source>
        <dbReference type="ARBA" id="ARBA00049047"/>
    </source>
</evidence>
<evidence type="ECO:0000256" key="5">
    <source>
        <dbReference type="ARBA" id="ARBA00022822"/>
    </source>
</evidence>
<evidence type="ECO:0000313" key="11">
    <source>
        <dbReference type="EMBL" id="SCY60786.1"/>
    </source>
</evidence>
<dbReference type="Pfam" id="PF00290">
    <property type="entry name" value="Trp_syntA"/>
    <property type="match status" value="1"/>
</dbReference>
<keyword evidence="12" id="KW-1185">Reference proteome</keyword>
<reference evidence="12" key="1">
    <citation type="submission" date="2016-10" db="EMBL/GenBank/DDBJ databases">
        <authorList>
            <person name="Varghese N."/>
        </authorList>
    </citation>
    <scope>NUCLEOTIDE SEQUENCE [LARGE SCALE GENOMIC DNA]</scope>
    <source>
        <strain evidence="12">HL 19</strain>
    </source>
</reference>
<evidence type="ECO:0000313" key="12">
    <source>
        <dbReference type="Proteomes" id="UP000183104"/>
    </source>
</evidence>
<proteinExistence type="inferred from homology"/>
<feature type="active site" description="Proton acceptor" evidence="9">
    <location>
        <position position="49"/>
    </location>
</feature>
<comment type="function">
    <text evidence="1 9">The alpha subunit is responsible for the aldol cleavage of indoleglycerol phosphate to indole and glyceraldehyde 3-phosphate.</text>
</comment>
<name>A0A0P9EPM5_9GAMM</name>
<gene>
    <name evidence="9" type="primary">trpA</name>
    <name evidence="11" type="ORF">SAMN05661077_2662</name>
</gene>
<sequence length="275" mass="28956">MNRIDTTFARLRREGRKGLVTFLTAGDPVPEQTVPLLHTLVASGVDVLELGVPFTDPLADGPVIQRASERALAHDVSLEDVLEMVRAFRADDPHTPVVLMGYANPVERMGPAPFAERAAEVGVDGLLTVDMPPEEAAEWTRPLPGAGVAPIMLVAPTTAEERLAKTVELAEGFIYYVSMTGVTGGGGLDVASVQEHVEPIRARTDLPVAVGFGVRDADSAAAVAEAADAVVVGSALIRTVEAHVEHADAGALREALAAQVADLRRGVDRHQTASN</sequence>
<dbReference type="EC" id="4.2.1.20" evidence="9"/>
<evidence type="ECO:0000256" key="2">
    <source>
        <dbReference type="ARBA" id="ARBA00004733"/>
    </source>
</evidence>
<dbReference type="RefSeq" id="WP_054965807.1">
    <property type="nucleotide sequence ID" value="NZ_FMUN01000008.1"/>
</dbReference>
<evidence type="ECO:0000256" key="3">
    <source>
        <dbReference type="ARBA" id="ARBA00011270"/>
    </source>
</evidence>
<dbReference type="NCBIfam" id="TIGR00262">
    <property type="entry name" value="trpA"/>
    <property type="match status" value="1"/>
</dbReference>
<dbReference type="InterPro" id="IPR013785">
    <property type="entry name" value="Aldolase_TIM"/>
</dbReference>
<dbReference type="PROSITE" id="PS00167">
    <property type="entry name" value="TRP_SYNTHASE_ALPHA"/>
    <property type="match status" value="1"/>
</dbReference>
<evidence type="ECO:0000256" key="7">
    <source>
        <dbReference type="ARBA" id="ARBA00023239"/>
    </source>
</evidence>
<protein>
    <recommendedName>
        <fullName evidence="9">Tryptophan synthase alpha chain</fullName>
        <ecNumber evidence="9">4.2.1.20</ecNumber>
    </recommendedName>
</protein>
<dbReference type="InterPro" id="IPR011060">
    <property type="entry name" value="RibuloseP-bd_barrel"/>
</dbReference>
<evidence type="ECO:0000256" key="10">
    <source>
        <dbReference type="RuleBase" id="RU003662"/>
    </source>
</evidence>
<dbReference type="CDD" id="cd04724">
    <property type="entry name" value="Tryptophan_synthase_alpha"/>
    <property type="match status" value="1"/>
</dbReference>
<evidence type="ECO:0000256" key="1">
    <source>
        <dbReference type="ARBA" id="ARBA00003365"/>
    </source>
</evidence>
<dbReference type="Gene3D" id="3.20.20.70">
    <property type="entry name" value="Aldolase class I"/>
    <property type="match status" value="1"/>
</dbReference>
<evidence type="ECO:0000256" key="6">
    <source>
        <dbReference type="ARBA" id="ARBA00023141"/>
    </source>
</evidence>
<dbReference type="SUPFAM" id="SSF51366">
    <property type="entry name" value="Ribulose-phoshate binding barrel"/>
    <property type="match status" value="1"/>
</dbReference>
<dbReference type="GO" id="GO:0005829">
    <property type="term" value="C:cytosol"/>
    <property type="evidence" value="ECO:0007669"/>
    <property type="project" value="TreeGrafter"/>
</dbReference>
<dbReference type="UniPathway" id="UPA00035">
    <property type="reaction ID" value="UER00044"/>
</dbReference>
<dbReference type="PANTHER" id="PTHR43406:SF1">
    <property type="entry name" value="TRYPTOPHAN SYNTHASE ALPHA CHAIN, CHLOROPLASTIC"/>
    <property type="match status" value="1"/>
</dbReference>
<evidence type="ECO:0000256" key="4">
    <source>
        <dbReference type="ARBA" id="ARBA00022605"/>
    </source>
</evidence>
<keyword evidence="6 9" id="KW-0057">Aromatic amino acid biosynthesis</keyword>
<keyword evidence="5 9" id="KW-0822">Tryptophan biosynthesis</keyword>
<comment type="subunit">
    <text evidence="3 9">Tetramer of two alpha and two beta chains.</text>
</comment>
<dbReference type="PANTHER" id="PTHR43406">
    <property type="entry name" value="TRYPTOPHAN SYNTHASE, ALPHA CHAIN"/>
    <property type="match status" value="1"/>
</dbReference>
<comment type="pathway">
    <text evidence="2 9">Amino-acid biosynthesis; L-tryptophan biosynthesis; L-tryptophan from chorismate: step 5/5.</text>
</comment>
<dbReference type="HAMAP" id="MF_00131">
    <property type="entry name" value="Trp_synth_alpha"/>
    <property type="match status" value="1"/>
</dbReference>
<dbReference type="Proteomes" id="UP000183104">
    <property type="component" value="Unassembled WGS sequence"/>
</dbReference>
<keyword evidence="4 9" id="KW-0028">Amino-acid biosynthesis</keyword>
<dbReference type="GO" id="GO:0004834">
    <property type="term" value="F:tryptophan synthase activity"/>
    <property type="evidence" value="ECO:0007669"/>
    <property type="project" value="UniProtKB-UniRule"/>
</dbReference>
<dbReference type="STRING" id="381306.AN478_06495"/>
<dbReference type="InterPro" id="IPR018204">
    <property type="entry name" value="Trp_synthase_alpha_AS"/>
</dbReference>
<organism evidence="11 12">
    <name type="scientific">Thiohalorhabdus denitrificans</name>
    <dbReference type="NCBI Taxonomy" id="381306"/>
    <lineage>
        <taxon>Bacteria</taxon>
        <taxon>Pseudomonadati</taxon>
        <taxon>Pseudomonadota</taxon>
        <taxon>Gammaproteobacteria</taxon>
        <taxon>Thiohalorhabdales</taxon>
        <taxon>Thiohalorhabdaceae</taxon>
        <taxon>Thiohalorhabdus</taxon>
    </lineage>
</organism>
<dbReference type="PATRIC" id="fig|381306.5.peg.2721"/>
<evidence type="ECO:0000256" key="9">
    <source>
        <dbReference type="HAMAP-Rule" id="MF_00131"/>
    </source>
</evidence>
<dbReference type="AlphaFoldDB" id="A0A0P9EPM5"/>
<dbReference type="InterPro" id="IPR002028">
    <property type="entry name" value="Trp_synthase_suA"/>
</dbReference>
<comment type="similarity">
    <text evidence="9 10">Belongs to the TrpA family.</text>
</comment>
<comment type="catalytic activity">
    <reaction evidence="8 9">
        <text>(1S,2R)-1-C-(indol-3-yl)glycerol 3-phosphate + L-serine = D-glyceraldehyde 3-phosphate + L-tryptophan + H2O</text>
        <dbReference type="Rhea" id="RHEA:10532"/>
        <dbReference type="ChEBI" id="CHEBI:15377"/>
        <dbReference type="ChEBI" id="CHEBI:33384"/>
        <dbReference type="ChEBI" id="CHEBI:57912"/>
        <dbReference type="ChEBI" id="CHEBI:58866"/>
        <dbReference type="ChEBI" id="CHEBI:59776"/>
        <dbReference type="EC" id="4.2.1.20"/>
    </reaction>
</comment>